<feature type="compositionally biased region" description="Basic and acidic residues" evidence="1">
    <location>
        <begin position="119"/>
        <end position="128"/>
    </location>
</feature>
<comment type="caution">
    <text evidence="3">The sequence shown here is derived from an EMBL/GenBank/DDBJ whole genome shotgun (WGS) entry which is preliminary data.</text>
</comment>
<keyword evidence="2" id="KW-0732">Signal</keyword>
<name>A0A939JZD1_9BACT</name>
<keyword evidence="4" id="KW-1185">Reference proteome</keyword>
<feature type="region of interest" description="Disordered" evidence="1">
    <location>
        <begin position="26"/>
        <end position="50"/>
    </location>
</feature>
<protein>
    <submittedName>
        <fullName evidence="3">Uncharacterized protein</fullName>
    </submittedName>
</protein>
<dbReference type="AlphaFoldDB" id="A0A939JZD1"/>
<dbReference type="EMBL" id="JAFMYU010000006">
    <property type="protein sequence ID" value="MBO0931283.1"/>
    <property type="molecule type" value="Genomic_DNA"/>
</dbReference>
<gene>
    <name evidence="3" type="ORF">J2I48_09775</name>
</gene>
<feature type="chain" id="PRO_5038103346" evidence="2">
    <location>
        <begin position="23"/>
        <end position="135"/>
    </location>
</feature>
<evidence type="ECO:0000256" key="1">
    <source>
        <dbReference type="SAM" id="MobiDB-lite"/>
    </source>
</evidence>
<sequence>MKRTLNVLAGFGLLIVSLSAVAQGNTHEEASKLRNDPTYSTRNYKHPNKATTAQRWEGATGVEVRPPYAPANRVSSYKNQAPNQIPSGGVTVDHAPNERVANRNYKAQQQKPSESAAEIARKRTDTKTTDTPSGD</sequence>
<evidence type="ECO:0000256" key="2">
    <source>
        <dbReference type="SAM" id="SignalP"/>
    </source>
</evidence>
<dbReference type="Proteomes" id="UP000664795">
    <property type="component" value="Unassembled WGS sequence"/>
</dbReference>
<accession>A0A939JZD1</accession>
<feature type="region of interest" description="Disordered" evidence="1">
    <location>
        <begin position="70"/>
        <end position="135"/>
    </location>
</feature>
<reference evidence="3 4" key="1">
    <citation type="submission" date="2021-03" db="EMBL/GenBank/DDBJ databases">
        <title>Fibrella sp. HMF5036 genome sequencing and assembly.</title>
        <authorList>
            <person name="Kang H."/>
            <person name="Kim H."/>
            <person name="Bae S."/>
            <person name="Joh K."/>
        </authorList>
    </citation>
    <scope>NUCLEOTIDE SEQUENCE [LARGE SCALE GENOMIC DNA]</scope>
    <source>
        <strain evidence="3 4">HMF5036</strain>
    </source>
</reference>
<evidence type="ECO:0000313" key="4">
    <source>
        <dbReference type="Proteomes" id="UP000664795"/>
    </source>
</evidence>
<evidence type="ECO:0000313" key="3">
    <source>
        <dbReference type="EMBL" id="MBO0931283.1"/>
    </source>
</evidence>
<feature type="compositionally biased region" description="Basic and acidic residues" evidence="1">
    <location>
        <begin position="26"/>
        <end position="35"/>
    </location>
</feature>
<feature type="signal peptide" evidence="2">
    <location>
        <begin position="1"/>
        <end position="22"/>
    </location>
</feature>
<dbReference type="RefSeq" id="WP_207335249.1">
    <property type="nucleotide sequence ID" value="NZ_JAFMYU010000006.1"/>
</dbReference>
<organism evidence="3 4">
    <name type="scientific">Fibrella aquatilis</name>
    <dbReference type="NCBI Taxonomy" id="2817059"/>
    <lineage>
        <taxon>Bacteria</taxon>
        <taxon>Pseudomonadati</taxon>
        <taxon>Bacteroidota</taxon>
        <taxon>Cytophagia</taxon>
        <taxon>Cytophagales</taxon>
        <taxon>Spirosomataceae</taxon>
        <taxon>Fibrella</taxon>
    </lineage>
</organism>
<feature type="compositionally biased region" description="Polar residues" evidence="1">
    <location>
        <begin position="73"/>
        <end position="86"/>
    </location>
</feature>
<proteinExistence type="predicted"/>